<dbReference type="PANTHER" id="PTHR47974">
    <property type="entry name" value="OS07G0415500 PROTEIN"/>
    <property type="match status" value="1"/>
</dbReference>
<comment type="catalytic activity">
    <reaction evidence="14">
        <text>L-threonyl-[protein] + ATP = O-phospho-L-threonyl-[protein] + ADP + H(+)</text>
        <dbReference type="Rhea" id="RHEA:46608"/>
        <dbReference type="Rhea" id="RHEA-COMP:11060"/>
        <dbReference type="Rhea" id="RHEA-COMP:11605"/>
        <dbReference type="ChEBI" id="CHEBI:15378"/>
        <dbReference type="ChEBI" id="CHEBI:30013"/>
        <dbReference type="ChEBI" id="CHEBI:30616"/>
        <dbReference type="ChEBI" id="CHEBI:61977"/>
        <dbReference type="ChEBI" id="CHEBI:456216"/>
        <dbReference type="EC" id="2.7.11.1"/>
    </reaction>
</comment>
<dbReference type="InterPro" id="IPR000858">
    <property type="entry name" value="S_locus_glycoprot_dom"/>
</dbReference>
<evidence type="ECO:0000313" key="22">
    <source>
        <dbReference type="EMBL" id="URE16847.1"/>
    </source>
</evidence>
<dbReference type="Proteomes" id="UP001055439">
    <property type="component" value="Chromosome 7"/>
</dbReference>
<proteinExistence type="inferred from homology"/>
<keyword evidence="5 17" id="KW-0812">Transmembrane</keyword>
<evidence type="ECO:0000256" key="14">
    <source>
        <dbReference type="PIRNR" id="PIRNR000641"/>
    </source>
</evidence>
<dbReference type="GO" id="GO:0051707">
    <property type="term" value="P:response to other organism"/>
    <property type="evidence" value="ECO:0007669"/>
    <property type="project" value="UniProtKB-ARBA"/>
</dbReference>
<dbReference type="PROSITE" id="PS50927">
    <property type="entry name" value="BULB_LECTIN"/>
    <property type="match status" value="1"/>
</dbReference>
<dbReference type="GO" id="GO:0016020">
    <property type="term" value="C:membrane"/>
    <property type="evidence" value="ECO:0007669"/>
    <property type="project" value="UniProtKB-SubCell"/>
</dbReference>
<dbReference type="InterPro" id="IPR003609">
    <property type="entry name" value="Pan_app"/>
</dbReference>
<keyword evidence="3" id="KW-0245">EGF-like domain</keyword>
<evidence type="ECO:0000256" key="7">
    <source>
        <dbReference type="ARBA" id="ARBA00022741"/>
    </source>
</evidence>
<keyword evidence="11 17" id="KW-0472">Membrane</keyword>
<dbReference type="EMBL" id="CP097509">
    <property type="protein sequence ID" value="URE16847.1"/>
    <property type="molecule type" value="Genomic_DNA"/>
</dbReference>
<dbReference type="CDD" id="cd01098">
    <property type="entry name" value="PAN_AP_plant"/>
    <property type="match status" value="1"/>
</dbReference>
<dbReference type="Gene3D" id="3.30.200.20">
    <property type="entry name" value="Phosphorylase Kinase, domain 1"/>
    <property type="match status" value="1"/>
</dbReference>
<feature type="domain" description="Apple" evidence="21">
    <location>
        <begin position="337"/>
        <end position="421"/>
    </location>
</feature>
<dbReference type="InterPro" id="IPR000719">
    <property type="entry name" value="Prot_kinase_dom"/>
</dbReference>
<keyword evidence="23" id="KW-1185">Reference proteome</keyword>
<dbReference type="CDD" id="cd14066">
    <property type="entry name" value="STKc_IRAK"/>
    <property type="match status" value="1"/>
</dbReference>
<evidence type="ECO:0000256" key="18">
    <source>
        <dbReference type="SAM" id="SignalP"/>
    </source>
</evidence>
<evidence type="ECO:0000256" key="12">
    <source>
        <dbReference type="ARBA" id="ARBA00023157"/>
    </source>
</evidence>
<comment type="similarity">
    <text evidence="14">Belongs to the protein kinase superfamily. Ser/Thr protein kinase family.</text>
</comment>
<dbReference type="Pfam" id="PF00069">
    <property type="entry name" value="Pkinase"/>
    <property type="match status" value="1"/>
</dbReference>
<dbReference type="GO" id="GO:0004674">
    <property type="term" value="F:protein serine/threonine kinase activity"/>
    <property type="evidence" value="ECO:0007669"/>
    <property type="project" value="UniProtKB-KW"/>
</dbReference>
<dbReference type="InterPro" id="IPR008271">
    <property type="entry name" value="Ser/Thr_kinase_AS"/>
</dbReference>
<dbReference type="SUPFAM" id="SSF51110">
    <property type="entry name" value="alpha-D-mannose-specific plant lectins"/>
    <property type="match status" value="1"/>
</dbReference>
<dbReference type="SMART" id="SM00473">
    <property type="entry name" value="PAN_AP"/>
    <property type="match status" value="1"/>
</dbReference>
<keyword evidence="10 17" id="KW-1133">Transmembrane helix</keyword>
<keyword evidence="8 14" id="KW-0418">Kinase</keyword>
<evidence type="ECO:0000256" key="9">
    <source>
        <dbReference type="ARBA" id="ARBA00022840"/>
    </source>
</evidence>
<dbReference type="SMART" id="SM00108">
    <property type="entry name" value="B_lectin"/>
    <property type="match status" value="1"/>
</dbReference>
<evidence type="ECO:0000256" key="11">
    <source>
        <dbReference type="ARBA" id="ARBA00023136"/>
    </source>
</evidence>
<dbReference type="InterPro" id="IPR036426">
    <property type="entry name" value="Bulb-type_lectin_dom_sf"/>
</dbReference>
<evidence type="ECO:0000259" key="20">
    <source>
        <dbReference type="PROSITE" id="PS50927"/>
    </source>
</evidence>
<dbReference type="PIRSF" id="PIRSF000641">
    <property type="entry name" value="SRK"/>
    <property type="match status" value="1"/>
</dbReference>
<protein>
    <recommendedName>
        <fullName evidence="14">Receptor-like serine/threonine-protein kinase</fullName>
        <ecNumber evidence="14">2.7.11.1</ecNumber>
    </recommendedName>
</protein>
<dbReference type="GO" id="GO:0005524">
    <property type="term" value="F:ATP binding"/>
    <property type="evidence" value="ECO:0007669"/>
    <property type="project" value="UniProtKB-UniRule"/>
</dbReference>
<dbReference type="InterPro" id="IPR024171">
    <property type="entry name" value="SRK-like_kinase"/>
</dbReference>
<dbReference type="FunFam" id="3.30.200.20:FF:000250">
    <property type="entry name" value="Serine/threonine-protein kinase"/>
    <property type="match status" value="1"/>
</dbReference>
<evidence type="ECO:0000256" key="15">
    <source>
        <dbReference type="PROSITE-ProRule" id="PRU10141"/>
    </source>
</evidence>
<dbReference type="PANTHER" id="PTHR47974:SF19">
    <property type="entry name" value="RECEPTOR-LIKE SERINE_THREONINE-PROTEIN KINASE"/>
    <property type="match status" value="1"/>
</dbReference>
<keyword evidence="13" id="KW-0325">Glycoprotein</keyword>
<comment type="subcellular location">
    <subcellularLocation>
        <location evidence="1">Membrane</location>
        <topology evidence="1">Single-pass membrane protein</topology>
    </subcellularLocation>
</comment>
<keyword evidence="2 14" id="KW-0723">Serine/threonine-protein kinase</keyword>
<evidence type="ECO:0000256" key="13">
    <source>
        <dbReference type="ARBA" id="ARBA00023180"/>
    </source>
</evidence>
<name>A0A9E7GR29_9LILI</name>
<dbReference type="SUPFAM" id="SSF56112">
    <property type="entry name" value="Protein kinase-like (PK-like)"/>
    <property type="match status" value="1"/>
</dbReference>
<dbReference type="FunFam" id="2.90.10.10:FF:000002">
    <property type="entry name" value="Serine/threonine-protein kinase"/>
    <property type="match status" value="1"/>
</dbReference>
<dbReference type="GO" id="GO:0048544">
    <property type="term" value="P:recognition of pollen"/>
    <property type="evidence" value="ECO:0007669"/>
    <property type="project" value="InterPro"/>
</dbReference>
<evidence type="ECO:0000256" key="5">
    <source>
        <dbReference type="ARBA" id="ARBA00022692"/>
    </source>
</evidence>
<evidence type="ECO:0000256" key="4">
    <source>
        <dbReference type="ARBA" id="ARBA00022679"/>
    </source>
</evidence>
<keyword evidence="7 14" id="KW-0547">Nucleotide-binding</keyword>
<evidence type="ECO:0000256" key="6">
    <source>
        <dbReference type="ARBA" id="ARBA00022729"/>
    </source>
</evidence>
<dbReference type="CDD" id="cd00028">
    <property type="entry name" value="B_lectin"/>
    <property type="match status" value="1"/>
</dbReference>
<dbReference type="PROSITE" id="PS50011">
    <property type="entry name" value="PROTEIN_KINASE_DOM"/>
    <property type="match status" value="1"/>
</dbReference>
<dbReference type="Gene3D" id="2.90.10.10">
    <property type="entry name" value="Bulb-type lectin domain"/>
    <property type="match status" value="1"/>
</dbReference>
<keyword evidence="6 18" id="KW-0732">Signal</keyword>
<evidence type="ECO:0000259" key="21">
    <source>
        <dbReference type="PROSITE" id="PS50948"/>
    </source>
</evidence>
<dbReference type="PROSITE" id="PS50948">
    <property type="entry name" value="PAN"/>
    <property type="match status" value="1"/>
</dbReference>
<evidence type="ECO:0000256" key="8">
    <source>
        <dbReference type="ARBA" id="ARBA00022777"/>
    </source>
</evidence>
<feature type="region of interest" description="Disordered" evidence="16">
    <location>
        <begin position="791"/>
        <end position="816"/>
    </location>
</feature>
<dbReference type="Pfam" id="PF08276">
    <property type="entry name" value="PAN_2"/>
    <property type="match status" value="1"/>
</dbReference>
<evidence type="ECO:0000256" key="16">
    <source>
        <dbReference type="SAM" id="MobiDB-lite"/>
    </source>
</evidence>
<feature type="binding site" evidence="15">
    <location>
        <position position="518"/>
    </location>
    <ligand>
        <name>ATP</name>
        <dbReference type="ChEBI" id="CHEBI:30616"/>
    </ligand>
</feature>
<feature type="chain" id="PRO_5038914722" description="Receptor-like serine/threonine-protein kinase" evidence="18">
    <location>
        <begin position="21"/>
        <end position="816"/>
    </location>
</feature>
<dbReference type="Pfam" id="PF00954">
    <property type="entry name" value="S_locus_glycop"/>
    <property type="match status" value="1"/>
</dbReference>
<dbReference type="PROSITE" id="PS00107">
    <property type="entry name" value="PROTEIN_KINASE_ATP"/>
    <property type="match status" value="1"/>
</dbReference>
<evidence type="ECO:0000256" key="3">
    <source>
        <dbReference type="ARBA" id="ARBA00022536"/>
    </source>
</evidence>
<dbReference type="Pfam" id="PF01453">
    <property type="entry name" value="B_lectin"/>
    <property type="match status" value="1"/>
</dbReference>
<evidence type="ECO:0000256" key="17">
    <source>
        <dbReference type="SAM" id="Phobius"/>
    </source>
</evidence>
<dbReference type="Gene3D" id="1.10.510.10">
    <property type="entry name" value="Transferase(Phosphotransferase) domain 1"/>
    <property type="match status" value="1"/>
</dbReference>
<dbReference type="PROSITE" id="PS00108">
    <property type="entry name" value="PROTEIN_KINASE_ST"/>
    <property type="match status" value="1"/>
</dbReference>
<gene>
    <name evidence="22" type="ORF">MUK42_11671</name>
</gene>
<evidence type="ECO:0000256" key="1">
    <source>
        <dbReference type="ARBA" id="ARBA00004167"/>
    </source>
</evidence>
<dbReference type="InterPro" id="IPR011009">
    <property type="entry name" value="Kinase-like_dom_sf"/>
</dbReference>
<dbReference type="EC" id="2.7.11.1" evidence="14"/>
<keyword evidence="4 14" id="KW-0808">Transferase</keyword>
<dbReference type="InterPro" id="IPR001480">
    <property type="entry name" value="Bulb-type_lectin_dom"/>
</dbReference>
<accession>A0A9E7GR29</accession>
<evidence type="ECO:0000259" key="19">
    <source>
        <dbReference type="PROSITE" id="PS50011"/>
    </source>
</evidence>
<evidence type="ECO:0000256" key="10">
    <source>
        <dbReference type="ARBA" id="ARBA00022989"/>
    </source>
</evidence>
<feature type="domain" description="Bulb-type lectin" evidence="20">
    <location>
        <begin position="21"/>
        <end position="144"/>
    </location>
</feature>
<dbReference type="OrthoDB" id="643280at2759"/>
<keyword evidence="12" id="KW-1015">Disulfide bond</keyword>
<dbReference type="FunFam" id="1.10.510.10:FF:000227">
    <property type="entry name" value="Serine/threonine-protein kinase"/>
    <property type="match status" value="1"/>
</dbReference>
<dbReference type="AlphaFoldDB" id="A0A9E7GR29"/>
<evidence type="ECO:0000313" key="23">
    <source>
        <dbReference type="Proteomes" id="UP001055439"/>
    </source>
</evidence>
<reference evidence="22" key="1">
    <citation type="submission" date="2022-05" db="EMBL/GenBank/DDBJ databases">
        <title>The Musa troglodytarum L. genome provides insights into the mechanism of non-climacteric behaviour and enrichment of carotenoids.</title>
        <authorList>
            <person name="Wang J."/>
        </authorList>
    </citation>
    <scope>NUCLEOTIDE SEQUENCE</scope>
    <source>
        <tissue evidence="22">Leaf</tissue>
    </source>
</reference>
<feature type="signal peptide" evidence="18">
    <location>
        <begin position="1"/>
        <end position="20"/>
    </location>
</feature>
<dbReference type="SMART" id="SM00220">
    <property type="entry name" value="S_TKc"/>
    <property type="match status" value="1"/>
</dbReference>
<keyword evidence="9 14" id="KW-0067">ATP-binding</keyword>
<dbReference type="InterPro" id="IPR017441">
    <property type="entry name" value="Protein_kinase_ATP_BS"/>
</dbReference>
<comment type="catalytic activity">
    <reaction evidence="14">
        <text>L-seryl-[protein] + ATP = O-phospho-L-seryl-[protein] + ADP + H(+)</text>
        <dbReference type="Rhea" id="RHEA:17989"/>
        <dbReference type="Rhea" id="RHEA-COMP:9863"/>
        <dbReference type="Rhea" id="RHEA-COMP:11604"/>
        <dbReference type="ChEBI" id="CHEBI:15378"/>
        <dbReference type="ChEBI" id="CHEBI:29999"/>
        <dbReference type="ChEBI" id="CHEBI:30616"/>
        <dbReference type="ChEBI" id="CHEBI:83421"/>
        <dbReference type="ChEBI" id="CHEBI:456216"/>
        <dbReference type="EC" id="2.7.11.1"/>
    </reaction>
</comment>
<evidence type="ECO:0000256" key="2">
    <source>
        <dbReference type="ARBA" id="ARBA00022527"/>
    </source>
</evidence>
<sequence length="816" mass="90195">MDPLPLFLLLLPFFAPLSSAADTISANNSLSGSQTITSTGGNFVLGFFKPGNSSSRYYVGIWYKKVSKITPVWVANRETPVADQSISELRIAGDGNLVLLNQSKSIVWSTDANISSNSTLAVLLDNGNLQLRDESNKSQVFWQSFDYPTNTWLPGSKVGLNKVTNQNQHLTAWKNDDDPAPGIFSLELDPNGTSQYFILWNMTTEYWNSGIWNGQIFSNVPEMTANYIYNFEYVSNSTENYFTYTVKDDTIISRFVMDVSGQIKQLTWLDNSQTWILFWSQPRQQCQVYSFCGSFGGCNENALPFCKCVQGFSPKSQSDWDLGDQSEGCLRNTPLQCGRSNSSRTEKDGFLTMSNMRLPVNSRTLSAVGSDGACEAACLSDCSCTAYSYGSGGCSVWHGDLLNLQEQYNGSDASTLYLRLAASELQSSKSNKGTVIWIVVGVAVAVLACLAIIWFMIRRRRRRRMMRASKAVGGSLVAFRYGELQHATKNFSHKLGGGGFGSVFRGSLPDSTVVAVKKLEGILQGEKQFRTEVSTIGTIQHVNLVRLLGFCSEGSKKLLVYEFMPKGSLDTQLFQSNSAALDWRTRYQIAVAIARGLAYLHEQCRDCIIHCDIKPENVLLDDSFVPKVADFGLAKLVGRDFSRVLTTMRGTRGYLAPEWITGVAITPKADVYSYGMMLFEIVSGRRNLEQQEDGTAGFFPTLVASKLKSGDVGSLLDHRLEGEADLEEMERACKLACWCIQDDESCRPTIGQVVQVLEGFLEVNMPPIPRSLRVLAETPEEINFFYEFSSNQSSQTRSATSSSSKTKSTASNSSGV</sequence>
<feature type="transmembrane region" description="Helical" evidence="17">
    <location>
        <begin position="435"/>
        <end position="457"/>
    </location>
</feature>
<organism evidence="22 23">
    <name type="scientific">Musa troglodytarum</name>
    <name type="common">fe'i banana</name>
    <dbReference type="NCBI Taxonomy" id="320322"/>
    <lineage>
        <taxon>Eukaryota</taxon>
        <taxon>Viridiplantae</taxon>
        <taxon>Streptophyta</taxon>
        <taxon>Embryophyta</taxon>
        <taxon>Tracheophyta</taxon>
        <taxon>Spermatophyta</taxon>
        <taxon>Magnoliopsida</taxon>
        <taxon>Liliopsida</taxon>
        <taxon>Zingiberales</taxon>
        <taxon>Musaceae</taxon>
        <taxon>Musa</taxon>
    </lineage>
</organism>
<feature type="domain" description="Protein kinase" evidence="19">
    <location>
        <begin position="489"/>
        <end position="761"/>
    </location>
</feature>